<evidence type="ECO:0000256" key="4">
    <source>
        <dbReference type="ARBA" id="ARBA00022803"/>
    </source>
</evidence>
<dbReference type="PROSITE" id="PS50005">
    <property type="entry name" value="TPR"/>
    <property type="match status" value="3"/>
</dbReference>
<keyword evidence="2" id="KW-0963">Cytoplasm</keyword>
<organism evidence="11 12">
    <name type="scientific">Clytia hemisphaerica</name>
    <dbReference type="NCBI Taxonomy" id="252671"/>
    <lineage>
        <taxon>Eukaryota</taxon>
        <taxon>Metazoa</taxon>
        <taxon>Cnidaria</taxon>
        <taxon>Hydrozoa</taxon>
        <taxon>Hydroidolina</taxon>
        <taxon>Leptothecata</taxon>
        <taxon>Obeliida</taxon>
        <taxon>Clytiidae</taxon>
        <taxon>Clytia</taxon>
    </lineage>
</organism>
<keyword evidence="4 9" id="KW-0802">TPR repeat</keyword>
<dbReference type="OrthoDB" id="10268002at2759"/>
<evidence type="ECO:0000256" key="8">
    <source>
        <dbReference type="ARBA" id="ARBA00034143"/>
    </source>
</evidence>
<dbReference type="AlphaFoldDB" id="A0A7M5V2Q5"/>
<evidence type="ECO:0000256" key="7">
    <source>
        <dbReference type="ARBA" id="ARBA00034139"/>
    </source>
</evidence>
<reference evidence="11" key="1">
    <citation type="submission" date="2021-01" db="UniProtKB">
        <authorList>
            <consortium name="EnsemblMetazoa"/>
        </authorList>
    </citation>
    <scope>IDENTIFICATION</scope>
</reference>
<feature type="compositionally biased region" description="Basic and acidic residues" evidence="10">
    <location>
        <begin position="625"/>
        <end position="664"/>
    </location>
</feature>
<evidence type="ECO:0000313" key="11">
    <source>
        <dbReference type="EnsemblMetazoa" id="CLYHEMP001394.1"/>
    </source>
</evidence>
<dbReference type="PANTHER" id="PTHR23040">
    <property type="match status" value="1"/>
</dbReference>
<protein>
    <recommendedName>
        <fullName evidence="7">Outer dynein arm-docking complex subunit 4</fullName>
    </recommendedName>
    <alternativeName>
        <fullName evidence="8">Tetratricopeptide repeat protein 25</fullName>
    </alternativeName>
</protein>
<evidence type="ECO:0000256" key="1">
    <source>
        <dbReference type="ARBA" id="ARBA00004430"/>
    </source>
</evidence>
<comment type="subcellular location">
    <subcellularLocation>
        <location evidence="1">Cytoplasm</location>
        <location evidence="1">Cytoskeleton</location>
        <location evidence="1">Cilium axoneme</location>
    </subcellularLocation>
</comment>
<feature type="compositionally biased region" description="Acidic residues" evidence="10">
    <location>
        <begin position="760"/>
        <end position="777"/>
    </location>
</feature>
<evidence type="ECO:0000256" key="2">
    <source>
        <dbReference type="ARBA" id="ARBA00022490"/>
    </source>
</evidence>
<feature type="repeat" description="TPR" evidence="9">
    <location>
        <begin position="368"/>
        <end position="401"/>
    </location>
</feature>
<feature type="compositionally biased region" description="Polar residues" evidence="10">
    <location>
        <begin position="608"/>
        <end position="620"/>
    </location>
</feature>
<feature type="region of interest" description="Disordered" evidence="10">
    <location>
        <begin position="254"/>
        <end position="278"/>
    </location>
</feature>
<dbReference type="Gene3D" id="1.25.40.10">
    <property type="entry name" value="Tetratricopeptide repeat domain"/>
    <property type="match status" value="2"/>
</dbReference>
<feature type="repeat" description="TPR" evidence="9">
    <location>
        <begin position="20"/>
        <end position="53"/>
    </location>
</feature>
<keyword evidence="6" id="KW-0966">Cell projection</keyword>
<dbReference type="FunFam" id="1.25.40.10:FF:000795">
    <property type="entry name" value="Tetratricopeptide repeat protein 25"/>
    <property type="match status" value="1"/>
</dbReference>
<dbReference type="InterPro" id="IPR011990">
    <property type="entry name" value="TPR-like_helical_dom_sf"/>
</dbReference>
<feature type="compositionally biased region" description="Acidic residues" evidence="10">
    <location>
        <begin position="665"/>
        <end position="677"/>
    </location>
</feature>
<feature type="compositionally biased region" description="Low complexity" evidence="10">
    <location>
        <begin position="734"/>
        <end position="744"/>
    </location>
</feature>
<feature type="compositionally biased region" description="Polar residues" evidence="10">
    <location>
        <begin position="704"/>
        <end position="713"/>
    </location>
</feature>
<dbReference type="GO" id="GO:0005930">
    <property type="term" value="C:axoneme"/>
    <property type="evidence" value="ECO:0007669"/>
    <property type="project" value="UniProtKB-SubCell"/>
</dbReference>
<feature type="region of interest" description="Disordered" evidence="10">
    <location>
        <begin position="1"/>
        <end position="20"/>
    </location>
</feature>
<evidence type="ECO:0000313" key="12">
    <source>
        <dbReference type="Proteomes" id="UP000594262"/>
    </source>
</evidence>
<keyword evidence="5" id="KW-0206">Cytoskeleton</keyword>
<feature type="compositionally biased region" description="Acidic residues" evidence="10">
    <location>
        <begin position="851"/>
        <end position="860"/>
    </location>
</feature>
<feature type="compositionally biased region" description="Basic and acidic residues" evidence="10">
    <location>
        <begin position="882"/>
        <end position="905"/>
    </location>
</feature>
<name>A0A7M5V2Q5_9CNID</name>
<feature type="compositionally biased region" description="Basic and acidic residues" evidence="10">
    <location>
        <begin position="861"/>
        <end position="874"/>
    </location>
</feature>
<feature type="region of interest" description="Disordered" evidence="10">
    <location>
        <begin position="501"/>
        <end position="1045"/>
    </location>
</feature>
<proteinExistence type="predicted"/>
<accession>A0A7M5V2Q5</accession>
<feature type="compositionally biased region" description="Basic and acidic residues" evidence="10">
    <location>
        <begin position="913"/>
        <end position="999"/>
    </location>
</feature>
<dbReference type="EnsemblMetazoa" id="CLYHEMT001394.1">
    <property type="protein sequence ID" value="CLYHEMP001394.1"/>
    <property type="gene ID" value="CLYHEMG001394"/>
</dbReference>
<dbReference type="InterPro" id="IPR040111">
    <property type="entry name" value="ODAD4"/>
</dbReference>
<dbReference type="SMART" id="SM00028">
    <property type="entry name" value="TPR"/>
    <property type="match status" value="6"/>
</dbReference>
<dbReference type="SUPFAM" id="SSF48452">
    <property type="entry name" value="TPR-like"/>
    <property type="match status" value="2"/>
</dbReference>
<feature type="compositionally biased region" description="Low complexity" evidence="10">
    <location>
        <begin position="512"/>
        <end position="523"/>
    </location>
</feature>
<feature type="compositionally biased region" description="Acidic residues" evidence="10">
    <location>
        <begin position="1"/>
        <end position="13"/>
    </location>
</feature>
<dbReference type="Proteomes" id="UP000594262">
    <property type="component" value="Unplaced"/>
</dbReference>
<evidence type="ECO:0000256" key="3">
    <source>
        <dbReference type="ARBA" id="ARBA00022737"/>
    </source>
</evidence>
<dbReference type="PANTHER" id="PTHR23040:SF1">
    <property type="entry name" value="OUTER DYNEIN ARM-DOCKING COMPLEX SUBUNIT 4"/>
    <property type="match status" value="1"/>
</dbReference>
<feature type="compositionally biased region" description="Basic and acidic residues" evidence="10">
    <location>
        <begin position="545"/>
        <end position="595"/>
    </location>
</feature>
<evidence type="ECO:0000256" key="9">
    <source>
        <dbReference type="PROSITE-ProRule" id="PRU00339"/>
    </source>
</evidence>
<feature type="compositionally biased region" description="Basic and acidic residues" evidence="10">
    <location>
        <begin position="1015"/>
        <end position="1045"/>
    </location>
</feature>
<dbReference type="InterPro" id="IPR019734">
    <property type="entry name" value="TPR_rpt"/>
</dbReference>
<dbReference type="FunFam" id="1.25.40.10:FF:000537">
    <property type="entry name" value="Tetratricopeptide repeat domain 25"/>
    <property type="match status" value="1"/>
</dbReference>
<keyword evidence="3" id="KW-0677">Repeat</keyword>
<dbReference type="RefSeq" id="XP_066919955.1">
    <property type="nucleotide sequence ID" value="XM_067063854.1"/>
</dbReference>
<feature type="compositionally biased region" description="Basic and acidic residues" evidence="10">
    <location>
        <begin position="805"/>
        <end position="850"/>
    </location>
</feature>
<feature type="repeat" description="TPR" evidence="9">
    <location>
        <begin position="328"/>
        <end position="361"/>
    </location>
</feature>
<dbReference type="GeneID" id="136807255"/>
<keyword evidence="12" id="KW-1185">Reference proteome</keyword>
<evidence type="ECO:0000256" key="10">
    <source>
        <dbReference type="SAM" id="MobiDB-lite"/>
    </source>
</evidence>
<evidence type="ECO:0000256" key="6">
    <source>
        <dbReference type="ARBA" id="ARBA00023273"/>
    </source>
</evidence>
<feature type="compositionally biased region" description="Basic and acidic residues" evidence="10">
    <location>
        <begin position="692"/>
        <end position="703"/>
    </location>
</feature>
<evidence type="ECO:0000256" key="5">
    <source>
        <dbReference type="ARBA" id="ARBA00023212"/>
    </source>
</evidence>
<sequence>MPAESYDDDEDEIEGPKSSFGTYLAEGDALFKQSEFKKALESYSLALEIEPEDKNCLVARSKCYLKLGDPQKALQDAEEALKEDKEFNRGLYRKAEALYSMGDFEYALMYYHRGHHLRPELDEFRLGIQKAQEAIDNSIGNAANVKLENKGDLSFFNRQDDLGSKKRGGYNKPARNLKLKPVIVNRNKEVKPPAPSKKTVKQLLGELYADKEYMEKLMNDDEFIKSHSNKPVYDLVQSGLTYLDTRTEFWRQQRPLYARRKDNGKTSPSKKKKPKQSFGKQVLIQLEEVDQALANGDAERSLKLAQALMKTVEEADPASLPNKNDVIANIHSCIGNAYVEIESFTKALKHHQKDLEISKKSKSTEGVSRGLDNVGRVYARMGDYEKAVRSWNEKLPMVKTPLETTWIFHEIGRCYLELSKHKKAKDCGLKSLEAAIEFEDEVWQLNASVLVVQAHVKLGEFTYGLDKFEEAHNLAVSLSDDAAQSAITKAIADLKERIERALTTDEEQPSRTTTSDSDGGDSQTSDKGETSDLDETEDDLTPRVANKDSDYELDSDRDSPTEDVSKDTTREDTTSETEDVSKEQSKDTISSDHETTTTSETEDVSKTGGKTTTSDQDGSNSETEDVSKTSDTETTSKNKSKDTSDDHDTTSDTASVRDDEKTDVDNYDDEDFEEDDPDVTKDEGTTEDDEVLTPRDSDADGGKQESNSEVTPQGSDSETTKDTGGTDDEKADTTEISSISNTETGQVSTLQSDDAKDKEGEDDTEKDVDGAGDDTLDEVTPRNSDVEEDLSEQEEIRPRKTPTPEVKEDSKPNLVDDSRTDVDVNESKIDQVEDSDSKGSDVSLKEKASEDSTEANEDVDENKVDGVGEDKKASPEPSNESLPKDEAETLKADENVNDKDDESRSDSPVTESENVKPKDVENKDNQEKEDSDKNEEKKTDESEVTNEKVEKETTQVKSESNEKLDESTSNDAKNDDADDIKNSSKPDNNGSKDNRHGNEETDQQNEDSTSPVNHAETDKKDAGVNEEENDKKSSSEKLKNDDDGK</sequence>